<name>A0A226N0S0_CALSU</name>
<dbReference type="EMBL" id="MCFN01000295">
    <property type="protein sequence ID" value="OXB61131.1"/>
    <property type="molecule type" value="Genomic_DNA"/>
</dbReference>
<gene>
    <name evidence="1" type="ORF">ASZ78_013694</name>
</gene>
<reference evidence="1 2" key="1">
    <citation type="submission" date="2016-07" db="EMBL/GenBank/DDBJ databases">
        <title>Disparate Historic Effective Population Sizes Predicted by Modern Levels of Genome Diversity for the Scaled Quail (Callipepla squamata) and the Northern Bobwhite (Colinus virginianus): Inferences from First and Second Generation Draft Genome Assemblies for Sympatric New World Quail.</title>
        <authorList>
            <person name="Oldeschulte D.L."/>
            <person name="Halley Y.A."/>
            <person name="Bhattarai E.K."/>
            <person name="Brashear W.A."/>
            <person name="Hill J."/>
            <person name="Metz R.P."/>
            <person name="Johnson C.D."/>
            <person name="Rollins D."/>
            <person name="Peterson M.J."/>
            <person name="Bickhart D.M."/>
            <person name="Decker J.E."/>
            <person name="Seabury C.M."/>
        </authorList>
    </citation>
    <scope>NUCLEOTIDE SEQUENCE [LARGE SCALE GENOMIC DNA]</scope>
    <source>
        <strain evidence="1 2">Texas</strain>
        <tissue evidence="1">Leg muscle</tissue>
    </source>
</reference>
<dbReference type="Proteomes" id="UP000198323">
    <property type="component" value="Unassembled WGS sequence"/>
</dbReference>
<dbReference type="PANTHER" id="PTHR46753:SF3">
    <property type="entry name" value="PDZ DOMAIN-CONTAINING PROTEIN"/>
    <property type="match status" value="1"/>
</dbReference>
<dbReference type="SUPFAM" id="SSF50729">
    <property type="entry name" value="PH domain-like"/>
    <property type="match status" value="1"/>
</dbReference>
<evidence type="ECO:0008006" key="3">
    <source>
        <dbReference type="Google" id="ProtNLM"/>
    </source>
</evidence>
<dbReference type="OrthoDB" id="9044749at2759"/>
<dbReference type="STRING" id="9009.A0A226N0S0"/>
<proteinExistence type="predicted"/>
<protein>
    <recommendedName>
        <fullName evidence="3">RUN domain-containing protein</fullName>
    </recommendedName>
</protein>
<comment type="caution">
    <text evidence="1">The sequence shown here is derived from an EMBL/GenBank/DDBJ whole genome shotgun (WGS) entry which is preliminary data.</text>
</comment>
<dbReference type="Gene3D" id="1.20.58.900">
    <property type="match status" value="1"/>
</dbReference>
<dbReference type="PANTHER" id="PTHR46753">
    <property type="entry name" value="FYVE AND COILED-COIL DOMAIN-CONTAINING PROTEIN 1"/>
    <property type="match status" value="1"/>
</dbReference>
<accession>A0A226N0S0</accession>
<keyword evidence="2" id="KW-1185">Reference proteome</keyword>
<dbReference type="Gene3D" id="2.30.29.30">
    <property type="entry name" value="Pleckstrin-homology domain (PH domain)/Phosphotyrosine-binding domain (PTB)"/>
    <property type="match status" value="1"/>
</dbReference>
<dbReference type="AlphaFoldDB" id="A0A226N0S0"/>
<organism evidence="1 2">
    <name type="scientific">Callipepla squamata</name>
    <name type="common">Scaled quail</name>
    <dbReference type="NCBI Taxonomy" id="9009"/>
    <lineage>
        <taxon>Eukaryota</taxon>
        <taxon>Metazoa</taxon>
        <taxon>Chordata</taxon>
        <taxon>Craniata</taxon>
        <taxon>Vertebrata</taxon>
        <taxon>Euteleostomi</taxon>
        <taxon>Archelosauria</taxon>
        <taxon>Archosauria</taxon>
        <taxon>Dinosauria</taxon>
        <taxon>Saurischia</taxon>
        <taxon>Theropoda</taxon>
        <taxon>Coelurosauria</taxon>
        <taxon>Aves</taxon>
        <taxon>Neognathae</taxon>
        <taxon>Galloanserae</taxon>
        <taxon>Galliformes</taxon>
        <taxon>Odontophoridae</taxon>
        <taxon>Callipepla</taxon>
    </lineage>
</organism>
<evidence type="ECO:0000313" key="1">
    <source>
        <dbReference type="EMBL" id="OXB61131.1"/>
    </source>
</evidence>
<dbReference type="InterPro" id="IPR011993">
    <property type="entry name" value="PH-like_dom_sf"/>
</dbReference>
<evidence type="ECO:0000313" key="2">
    <source>
        <dbReference type="Proteomes" id="UP000198323"/>
    </source>
</evidence>
<dbReference type="InterPro" id="IPR037213">
    <property type="entry name" value="Run_dom_sf"/>
</dbReference>
<sequence>MAAREPLLGALKGAVLRLRADGAPCTDASPQLAAVCALLERALGKGLRQPLWGFGRRDFWHCVEQLPRGESGSIVSDAAHGSIWTLAVSLRDHNCLCPSPHAEPFISLVLVLTEVDFSLDLQAGTMLQKLKGQPLSLRVLRWQGHNGEVYEPLLPYLETVKEKEPHFQLQRSPRRWDEGEKQRVQRGRLLYRLQYLGRIGVGMFGGKEVLQKAIPTVLESCSAPREVLFDVKETEILVQEKASPEVLFHHPYPAVSCVGRCLQTSNVFAFCVA</sequence>
<dbReference type="SUPFAM" id="SSF140741">
    <property type="entry name" value="RUN domain-like"/>
    <property type="match status" value="1"/>
</dbReference>